<dbReference type="EMBL" id="PDLN01000004">
    <property type="protein sequence ID" value="RDW87406.1"/>
    <property type="molecule type" value="Genomic_DNA"/>
</dbReference>
<proteinExistence type="predicted"/>
<protein>
    <submittedName>
        <fullName evidence="1">Uncharacterized protein</fullName>
    </submittedName>
</protein>
<organism evidence="1 2">
    <name type="scientific">Coleophoma crateriformis</name>
    <dbReference type="NCBI Taxonomy" id="565419"/>
    <lineage>
        <taxon>Eukaryota</taxon>
        <taxon>Fungi</taxon>
        <taxon>Dikarya</taxon>
        <taxon>Ascomycota</taxon>
        <taxon>Pezizomycotina</taxon>
        <taxon>Leotiomycetes</taxon>
        <taxon>Helotiales</taxon>
        <taxon>Dermateaceae</taxon>
        <taxon>Coleophoma</taxon>
    </lineage>
</organism>
<name>A0A3D8SMA6_9HELO</name>
<reference evidence="1 2" key="1">
    <citation type="journal article" date="2018" name="IMA Fungus">
        <title>IMA Genome-F 9: Draft genome sequence of Annulohypoxylon stygium, Aspergillus mulundensis, Berkeleyomyces basicola (syn. Thielaviopsis basicola), Ceratocystis smalleyi, two Cercospora beticola strains, Coleophoma cylindrospora, Fusarium fracticaudum, Phialophora cf. hyalina, and Morchella septimelata.</title>
        <authorList>
            <person name="Wingfield B.D."/>
            <person name="Bills G.F."/>
            <person name="Dong Y."/>
            <person name="Huang W."/>
            <person name="Nel W.J."/>
            <person name="Swalarsk-Parry B.S."/>
            <person name="Vaghefi N."/>
            <person name="Wilken P.M."/>
            <person name="An Z."/>
            <person name="de Beer Z.W."/>
            <person name="De Vos L."/>
            <person name="Chen L."/>
            <person name="Duong T.A."/>
            <person name="Gao Y."/>
            <person name="Hammerbacher A."/>
            <person name="Kikkert J.R."/>
            <person name="Li Y."/>
            <person name="Li H."/>
            <person name="Li K."/>
            <person name="Li Q."/>
            <person name="Liu X."/>
            <person name="Ma X."/>
            <person name="Naidoo K."/>
            <person name="Pethybridge S.J."/>
            <person name="Sun J."/>
            <person name="Steenkamp E.T."/>
            <person name="van der Nest M.A."/>
            <person name="van Wyk S."/>
            <person name="Wingfield M.J."/>
            <person name="Xiong C."/>
            <person name="Yue Q."/>
            <person name="Zhang X."/>
        </authorList>
    </citation>
    <scope>NUCLEOTIDE SEQUENCE [LARGE SCALE GENOMIC DNA]</scope>
    <source>
        <strain evidence="1 2">BP5796</strain>
    </source>
</reference>
<dbReference type="AlphaFoldDB" id="A0A3D8SMA6"/>
<evidence type="ECO:0000313" key="1">
    <source>
        <dbReference type="EMBL" id="RDW87406.1"/>
    </source>
</evidence>
<accession>A0A3D8SMA6</accession>
<dbReference type="Proteomes" id="UP000256328">
    <property type="component" value="Unassembled WGS sequence"/>
</dbReference>
<gene>
    <name evidence="1" type="ORF">BP5796_03100</name>
</gene>
<comment type="caution">
    <text evidence="1">The sequence shown here is derived from an EMBL/GenBank/DDBJ whole genome shotgun (WGS) entry which is preliminary data.</text>
</comment>
<sequence length="194" mass="22276">MGGLGTVRVLREFEDAGLSTIQITMPIFKGLCAYLSTLIDHGWDISEGDFDLFIFWYPEFIRLKTAGRHLDLLYHEWFYNHRAARGPGPRMILDRLVLNQIKIENPYTFLYTEACITAIAQTSSELPARPVPKACQTQIPPNTEAKALPAVPRMRSLDELCLSALEQPWYSEKGVRDYIGVRDKQELLCWLRQD</sequence>
<evidence type="ECO:0000313" key="2">
    <source>
        <dbReference type="Proteomes" id="UP000256328"/>
    </source>
</evidence>
<keyword evidence="2" id="KW-1185">Reference proteome</keyword>